<sequence>MLPTLIRRTAAASSKTPQWKILAALHPPKKVWPPDFSKLTHQEQLRYEKKYKRRVLLATARPRFIKYTKLAQLFAITFVIVYTVLFMDLSTEGQPFDGFRKWFWESLGFKYVSQKPPEGRAKRFDPITRTP</sequence>
<name>R8BCH2_PHAM7</name>
<feature type="transmembrane region" description="Helical" evidence="1">
    <location>
        <begin position="70"/>
        <end position="87"/>
    </location>
</feature>
<dbReference type="EMBL" id="KB933306">
    <property type="protein sequence ID" value="EON96980.1"/>
    <property type="molecule type" value="Genomic_DNA"/>
</dbReference>
<keyword evidence="3" id="KW-1185">Reference proteome</keyword>
<evidence type="ECO:0000313" key="2">
    <source>
        <dbReference type="EMBL" id="EON96980.1"/>
    </source>
</evidence>
<dbReference type="eggNOG" id="ENOG502SFC0">
    <property type="taxonomic scope" value="Eukaryota"/>
</dbReference>
<organism evidence="2 3">
    <name type="scientific">Phaeoacremonium minimum (strain UCR-PA7)</name>
    <name type="common">Esca disease fungus</name>
    <name type="synonym">Togninia minima</name>
    <dbReference type="NCBI Taxonomy" id="1286976"/>
    <lineage>
        <taxon>Eukaryota</taxon>
        <taxon>Fungi</taxon>
        <taxon>Dikarya</taxon>
        <taxon>Ascomycota</taxon>
        <taxon>Pezizomycotina</taxon>
        <taxon>Sordariomycetes</taxon>
        <taxon>Sordariomycetidae</taxon>
        <taxon>Togniniales</taxon>
        <taxon>Togniniaceae</taxon>
        <taxon>Phaeoacremonium</taxon>
    </lineage>
</organism>
<accession>R8BCH2</accession>
<dbReference type="RefSeq" id="XP_007918227.1">
    <property type="nucleotide sequence ID" value="XM_007920036.1"/>
</dbReference>
<dbReference type="OrthoDB" id="5278907at2759"/>
<dbReference type="HOGENOM" id="CLU_115534_1_1_1"/>
<dbReference type="KEGG" id="tmn:UCRPA7_7506"/>
<protein>
    <submittedName>
        <fullName evidence="2">Uncharacterized protein</fullName>
    </submittedName>
</protein>
<keyword evidence="1" id="KW-0812">Transmembrane</keyword>
<proteinExistence type="predicted"/>
<gene>
    <name evidence="2" type="ORF">UCRPA7_7506</name>
</gene>
<evidence type="ECO:0000256" key="1">
    <source>
        <dbReference type="SAM" id="Phobius"/>
    </source>
</evidence>
<dbReference type="Proteomes" id="UP000014074">
    <property type="component" value="Unassembled WGS sequence"/>
</dbReference>
<reference evidence="3" key="1">
    <citation type="journal article" date="2013" name="Genome Announc.">
        <title>Draft genome sequence of the ascomycete Phaeoacremonium aleophilum strain UCR-PA7, a causal agent of the esca disease complex in grapevines.</title>
        <authorList>
            <person name="Blanco-Ulate B."/>
            <person name="Rolshausen P."/>
            <person name="Cantu D."/>
        </authorList>
    </citation>
    <scope>NUCLEOTIDE SEQUENCE [LARGE SCALE GENOMIC DNA]</scope>
    <source>
        <strain evidence="3">UCR-PA7</strain>
    </source>
</reference>
<keyword evidence="1" id="KW-0472">Membrane</keyword>
<dbReference type="GeneID" id="19328272"/>
<keyword evidence="1" id="KW-1133">Transmembrane helix</keyword>
<dbReference type="AlphaFoldDB" id="R8BCH2"/>
<evidence type="ECO:0000313" key="3">
    <source>
        <dbReference type="Proteomes" id="UP000014074"/>
    </source>
</evidence>